<name>I7ATP7_ENCRO</name>
<dbReference type="Pfam" id="PF09814">
    <property type="entry name" value="HECT_2"/>
    <property type="match status" value="1"/>
</dbReference>
<dbReference type="Proteomes" id="UP000010094">
    <property type="component" value="Chromosome X"/>
</dbReference>
<reference evidence="2 3" key="1">
    <citation type="journal article" date="2012" name="Proc. Natl. Acad. Sci. U.S.A.">
        <title>Gain and loss of multiple functionally related, horizontally transferred genes in the reduced genomes of two microsporidian parasites.</title>
        <authorList>
            <person name="Pombert J.-F."/>
            <person name="Selman M."/>
            <person name="Burki F."/>
            <person name="Bardell F.T."/>
            <person name="Farinelli L."/>
            <person name="Solter L.F."/>
            <person name="Whitman D.W."/>
            <person name="Weiss L.M."/>
            <person name="Corradi N."/>
            <person name="Keeling P.J."/>
        </authorList>
    </citation>
    <scope>NUCLEOTIDE SEQUENCE [LARGE SCALE GENOMIC DNA]</scope>
    <source>
        <strain evidence="2 3">SJ-2008</strain>
    </source>
</reference>
<evidence type="ECO:0000313" key="2">
    <source>
        <dbReference type="EMBL" id="AFN83852.1"/>
    </source>
</evidence>
<dbReference type="KEGG" id="ero:EROM_100360"/>
<evidence type="ECO:0000313" key="3">
    <source>
        <dbReference type="Proteomes" id="UP000010094"/>
    </source>
</evidence>
<feature type="transmembrane region" description="Helical" evidence="1">
    <location>
        <begin position="234"/>
        <end position="253"/>
    </location>
</feature>
<dbReference type="GeneID" id="20564466"/>
<evidence type="ECO:0000256" key="1">
    <source>
        <dbReference type="SAM" id="Phobius"/>
    </source>
</evidence>
<keyword evidence="1" id="KW-1133">Transmembrane helix</keyword>
<dbReference type="EMBL" id="CP003529">
    <property type="protein sequence ID" value="AFN83852.1"/>
    <property type="molecule type" value="Genomic_DNA"/>
</dbReference>
<dbReference type="InterPro" id="IPR019193">
    <property type="entry name" value="UBQ-conj_enz_E2-bd_prot"/>
</dbReference>
<dbReference type="RefSeq" id="XP_009265349.1">
    <property type="nucleotide sequence ID" value="XM_009267074.1"/>
</dbReference>
<keyword evidence="3" id="KW-1185">Reference proteome</keyword>
<keyword evidence="1" id="KW-0812">Transmembrane</keyword>
<accession>I7ATP7</accession>
<dbReference type="HOGENOM" id="CLU_1085972_0_0_1"/>
<organism evidence="2 3">
    <name type="scientific">Encephalitozoon romaleae (strain SJ-2008)</name>
    <name type="common">Microsporidian parasite</name>
    <dbReference type="NCBI Taxonomy" id="1178016"/>
    <lineage>
        <taxon>Eukaryota</taxon>
        <taxon>Fungi</taxon>
        <taxon>Fungi incertae sedis</taxon>
        <taxon>Microsporidia</taxon>
        <taxon>Unikaryonidae</taxon>
        <taxon>Encephalitozoon</taxon>
    </lineage>
</organism>
<proteinExistence type="predicted"/>
<dbReference type="VEuPathDB" id="MicrosporidiaDB:EROM_100360"/>
<gene>
    <name evidence="2" type="ordered locus">EROM_100360</name>
</gene>
<dbReference type="OrthoDB" id="66510at2759"/>
<keyword evidence="1" id="KW-0472">Membrane</keyword>
<protein>
    <submittedName>
        <fullName evidence="2">Metal-binding protein</fullName>
    </submittedName>
</protein>
<sequence>MLELPPDTRKGFLYLTNDEVFSAFKGCIGLDFLYMENQEGVKIMAVSVMENSLLWSEDPDVEEALPDAFRCLHGNEMTYKSLNRLPQEGWEELIDCWSCHNCEFRTMLSLSPHPREGGLLLSNFFFLINDSDLPKCCRNNNSSVRKLFYNEVLQYGCTHEALAYSYLSSYFQNRSVLLLEVSQTRCEIRYFYKTMVITIENKTLCKKEAMKVGVKETDKPIEKNENINEFYSKLIYNIVVSGVIGATALGYRISLVERK</sequence>
<dbReference type="AlphaFoldDB" id="I7ATP7"/>